<comment type="caution">
    <text evidence="1">The sequence shown here is derived from an EMBL/GenBank/DDBJ whole genome shotgun (WGS) entry which is preliminary data.</text>
</comment>
<sequence length="101" mass="11076">MRKMALVALSAAGIIAGCQRAPVFPEILMTYHDVEWLKANEDQIPVIVSECDKIMNSELKQSDLPIPVAKNCGGIKSAIASIKYSRDREDQMARARKAAGM</sequence>
<reference evidence="1 2" key="1">
    <citation type="submission" date="2017-09" db="EMBL/GenBank/DDBJ databases">
        <title>The Catabolism of 3,6-Dichlorosalicylic acid is Initiated by the Cytochrome P450 Monooxygenase DsmABC in Rhizorhabdus dicambivorans Ndbn-20.</title>
        <authorList>
            <person name="Na L."/>
        </authorList>
    </citation>
    <scope>NUCLEOTIDE SEQUENCE [LARGE SCALE GENOMIC DNA]</scope>
    <source>
        <strain evidence="1 2">Ndbn-20m</strain>
    </source>
</reference>
<gene>
    <name evidence="1" type="ORF">COO09_22425</name>
</gene>
<dbReference type="RefSeq" id="WP_011627751.1">
    <property type="nucleotide sequence ID" value="NZ_NWUF01000037.1"/>
</dbReference>
<accession>A0A2A4FRK2</accession>
<protein>
    <submittedName>
        <fullName evidence="1">Uncharacterized protein</fullName>
    </submittedName>
</protein>
<dbReference type="AlphaFoldDB" id="A0A2A4FRK2"/>
<dbReference type="Proteomes" id="UP000218934">
    <property type="component" value="Unassembled WGS sequence"/>
</dbReference>
<organism evidence="1 2">
    <name type="scientific">Rhizorhabdus dicambivorans</name>
    <dbReference type="NCBI Taxonomy" id="1850238"/>
    <lineage>
        <taxon>Bacteria</taxon>
        <taxon>Pseudomonadati</taxon>
        <taxon>Pseudomonadota</taxon>
        <taxon>Alphaproteobacteria</taxon>
        <taxon>Sphingomonadales</taxon>
        <taxon>Sphingomonadaceae</taxon>
        <taxon>Rhizorhabdus</taxon>
    </lineage>
</organism>
<name>A0A2A4FRK2_9SPHN</name>
<dbReference type="OrthoDB" id="7571890at2"/>
<evidence type="ECO:0000313" key="2">
    <source>
        <dbReference type="Proteomes" id="UP000218934"/>
    </source>
</evidence>
<evidence type="ECO:0000313" key="1">
    <source>
        <dbReference type="EMBL" id="PCE40031.1"/>
    </source>
</evidence>
<keyword evidence="2" id="KW-1185">Reference proteome</keyword>
<dbReference type="EMBL" id="NWUF01000037">
    <property type="protein sequence ID" value="PCE40031.1"/>
    <property type="molecule type" value="Genomic_DNA"/>
</dbReference>
<proteinExistence type="predicted"/>
<dbReference type="KEGG" id="rdi:CMV14_25980"/>
<dbReference type="PROSITE" id="PS51257">
    <property type="entry name" value="PROKAR_LIPOPROTEIN"/>
    <property type="match status" value="1"/>
</dbReference>